<sequence length="263" mass="28582">MQSPDNSGGITRISERSVSRIVEAATLSVPGSVRVDGGLAGRSYPRFDVEVDDTAGTASVEAFIAVSWPSPVTSVAESVRAAIKDWIIGLCGLRPVAVNVVTGPVVSNHRRVTQASIDAAPVSPVVTPIRTRNRVRIQTPQVRRSLTELRPVSVSRNPARPKEVISPHVAPAAQLTKIQTAPEQPLKEIKVNELPETQDVKVRSKLPEVPVTVPKPAPLKPVKAPKQDIPLKRISYPRDHRPVPVRIQSRIPRRKIVIKKGGH</sequence>
<organism evidence="1 2">
    <name type="scientific">Corynebacterium poyangense</name>
    <dbReference type="NCBI Taxonomy" id="2684405"/>
    <lineage>
        <taxon>Bacteria</taxon>
        <taxon>Bacillati</taxon>
        <taxon>Actinomycetota</taxon>
        <taxon>Actinomycetes</taxon>
        <taxon>Mycobacteriales</taxon>
        <taxon>Corynebacteriaceae</taxon>
        <taxon>Corynebacterium</taxon>
    </lineage>
</organism>
<evidence type="ECO:0000313" key="1">
    <source>
        <dbReference type="EMBL" id="QNQ89587.1"/>
    </source>
</evidence>
<evidence type="ECO:0000313" key="2">
    <source>
        <dbReference type="Proteomes" id="UP000516320"/>
    </source>
</evidence>
<name>A0A7H0SM12_9CORY</name>
<protein>
    <submittedName>
        <fullName evidence="1">Asp23/Gls24 family envelope stress response protein</fullName>
    </submittedName>
</protein>
<dbReference type="AlphaFoldDB" id="A0A7H0SM12"/>
<accession>A0A7H0SM12</accession>
<dbReference type="KEGG" id="cpoy:GP475_02265"/>
<dbReference type="EMBL" id="CP046884">
    <property type="protein sequence ID" value="QNQ89587.1"/>
    <property type="molecule type" value="Genomic_DNA"/>
</dbReference>
<keyword evidence="2" id="KW-1185">Reference proteome</keyword>
<proteinExistence type="predicted"/>
<dbReference type="Proteomes" id="UP000516320">
    <property type="component" value="Chromosome"/>
</dbReference>
<reference evidence="1 2" key="1">
    <citation type="submission" date="2019-12" db="EMBL/GenBank/DDBJ databases">
        <title>Corynebacterium sp. nov., isolated from feces of the Anser Albifrons in China.</title>
        <authorList>
            <person name="Liu Q."/>
        </authorList>
    </citation>
    <scope>NUCLEOTIDE SEQUENCE [LARGE SCALE GENOMIC DNA]</scope>
    <source>
        <strain evidence="1 2">4H37-19</strain>
    </source>
</reference>
<dbReference type="RefSeq" id="WP_187975040.1">
    <property type="nucleotide sequence ID" value="NZ_CP046884.1"/>
</dbReference>
<gene>
    <name evidence="1" type="ORF">GP475_02265</name>
</gene>